<comment type="caution">
    <text evidence="4">The sequence shown here is derived from an EMBL/GenBank/DDBJ whole genome shotgun (WGS) entry which is preliminary data.</text>
</comment>
<keyword evidence="5" id="KW-1185">Reference proteome</keyword>
<evidence type="ECO:0000313" key="5">
    <source>
        <dbReference type="Proteomes" id="UP000579945"/>
    </source>
</evidence>
<evidence type="ECO:0000259" key="3">
    <source>
        <dbReference type="PROSITE" id="PS01124"/>
    </source>
</evidence>
<organism evidence="4 5">
    <name type="scientific">Nonomuraea dietziae</name>
    <dbReference type="NCBI Taxonomy" id="65515"/>
    <lineage>
        <taxon>Bacteria</taxon>
        <taxon>Bacillati</taxon>
        <taxon>Actinomycetota</taxon>
        <taxon>Actinomycetes</taxon>
        <taxon>Streptosporangiales</taxon>
        <taxon>Streptosporangiaceae</taxon>
        <taxon>Nonomuraea</taxon>
    </lineage>
</organism>
<evidence type="ECO:0000256" key="1">
    <source>
        <dbReference type="ARBA" id="ARBA00023015"/>
    </source>
</evidence>
<dbReference type="GeneID" id="95386788"/>
<dbReference type="GO" id="GO:0003700">
    <property type="term" value="F:DNA-binding transcription factor activity"/>
    <property type="evidence" value="ECO:0007669"/>
    <property type="project" value="InterPro"/>
</dbReference>
<dbReference type="InterPro" id="IPR018060">
    <property type="entry name" value="HTH_AraC"/>
</dbReference>
<proteinExistence type="predicted"/>
<gene>
    <name evidence="4" type="ORF">FHR33_000118</name>
</gene>
<accession>A0A7W5V0C1</accession>
<dbReference type="RefSeq" id="WP_183641958.1">
    <property type="nucleotide sequence ID" value="NZ_JACIBV010000001.1"/>
</dbReference>
<keyword evidence="2" id="KW-0804">Transcription</keyword>
<evidence type="ECO:0000256" key="2">
    <source>
        <dbReference type="ARBA" id="ARBA00023163"/>
    </source>
</evidence>
<evidence type="ECO:0000313" key="4">
    <source>
        <dbReference type="EMBL" id="MBB3724258.1"/>
    </source>
</evidence>
<dbReference type="PROSITE" id="PS01124">
    <property type="entry name" value="HTH_ARAC_FAMILY_2"/>
    <property type="match status" value="1"/>
</dbReference>
<dbReference type="Pfam" id="PF12833">
    <property type="entry name" value="HTH_18"/>
    <property type="match status" value="1"/>
</dbReference>
<dbReference type="SMART" id="SM00342">
    <property type="entry name" value="HTH_ARAC"/>
    <property type="match status" value="1"/>
</dbReference>
<dbReference type="Pfam" id="PF01965">
    <property type="entry name" value="DJ-1_PfpI"/>
    <property type="match status" value="1"/>
</dbReference>
<dbReference type="SUPFAM" id="SSF46689">
    <property type="entry name" value="Homeodomain-like"/>
    <property type="match status" value="2"/>
</dbReference>
<dbReference type="PANTHER" id="PTHR43130:SF3">
    <property type="entry name" value="HTH-TYPE TRANSCRIPTIONAL REGULATOR RV1931C"/>
    <property type="match status" value="1"/>
</dbReference>
<dbReference type="Gene3D" id="3.40.50.880">
    <property type="match status" value="1"/>
</dbReference>
<dbReference type="Proteomes" id="UP000579945">
    <property type="component" value="Unassembled WGS sequence"/>
</dbReference>
<dbReference type="AlphaFoldDB" id="A0A7W5V0C1"/>
<dbReference type="InterPro" id="IPR002818">
    <property type="entry name" value="DJ-1/PfpI"/>
</dbReference>
<sequence length="327" mass="34968">MSTAHRVVIALFPNVDLLDVTGPAEVFALANRIGGRALYDVRLAGPQGGPVTTAAGVRLLADVRFDEVGDQVDTLLVPGAVDVTPDGPRALTDSEVVAWVRRTAPAARRVASVCVGAHILAEAGLLDGLTATTHWSTAAQLAADHPNVTVDPDPIFVRSSGRVWTGAGISACLDLTLALVAEDHGEEAALAVARELVVYLKRQGGQSQFSVPLTHAALNRRDIDDLCLWIAEHLAEELTTTELAARMGLSQRQFTRVFRQQTGTTPAAYIESARVEIARRLLESTDLPLPQVAADSGLGSVETLHRAFRRRLGTGPGSYRRRFHTVA</sequence>
<dbReference type="PANTHER" id="PTHR43130">
    <property type="entry name" value="ARAC-FAMILY TRANSCRIPTIONAL REGULATOR"/>
    <property type="match status" value="1"/>
</dbReference>
<dbReference type="EMBL" id="JACIBV010000001">
    <property type="protein sequence ID" value="MBB3724258.1"/>
    <property type="molecule type" value="Genomic_DNA"/>
</dbReference>
<dbReference type="CDD" id="cd03137">
    <property type="entry name" value="GATase1_AraC_1"/>
    <property type="match status" value="1"/>
</dbReference>
<feature type="domain" description="HTH araC/xylS-type" evidence="3">
    <location>
        <begin position="224"/>
        <end position="322"/>
    </location>
</feature>
<dbReference type="Gene3D" id="1.10.10.60">
    <property type="entry name" value="Homeodomain-like"/>
    <property type="match status" value="1"/>
</dbReference>
<protein>
    <submittedName>
        <fullName evidence="4">Transcriptional regulator GlxA family with amidase domain</fullName>
    </submittedName>
</protein>
<dbReference type="SUPFAM" id="SSF52317">
    <property type="entry name" value="Class I glutamine amidotransferase-like"/>
    <property type="match status" value="1"/>
</dbReference>
<reference evidence="4 5" key="1">
    <citation type="submission" date="2020-08" db="EMBL/GenBank/DDBJ databases">
        <title>Sequencing the genomes of 1000 actinobacteria strains.</title>
        <authorList>
            <person name="Klenk H.-P."/>
        </authorList>
    </citation>
    <scope>NUCLEOTIDE SEQUENCE [LARGE SCALE GENOMIC DNA]</scope>
    <source>
        <strain evidence="4 5">DSM 44320</strain>
    </source>
</reference>
<dbReference type="InterPro" id="IPR009057">
    <property type="entry name" value="Homeodomain-like_sf"/>
</dbReference>
<name>A0A7W5V0C1_9ACTN</name>
<dbReference type="InterPro" id="IPR052158">
    <property type="entry name" value="INH-QAR"/>
</dbReference>
<dbReference type="InterPro" id="IPR029062">
    <property type="entry name" value="Class_I_gatase-like"/>
</dbReference>
<keyword evidence="1" id="KW-0805">Transcription regulation</keyword>
<dbReference type="GO" id="GO:0043565">
    <property type="term" value="F:sequence-specific DNA binding"/>
    <property type="evidence" value="ECO:0007669"/>
    <property type="project" value="InterPro"/>
</dbReference>